<dbReference type="RefSeq" id="WP_253450133.1">
    <property type="nucleotide sequence ID" value="NZ_JALJYF010000002.1"/>
</dbReference>
<evidence type="ECO:0000256" key="6">
    <source>
        <dbReference type="RuleBase" id="RU003427"/>
    </source>
</evidence>
<name>A0ABT1GBI7_9GAMM</name>
<comment type="similarity">
    <text evidence="2 6">Belongs to the malic enzymes family.</text>
</comment>
<evidence type="ECO:0000256" key="1">
    <source>
        <dbReference type="ARBA" id="ARBA00001936"/>
    </source>
</evidence>
<keyword evidence="3 6" id="KW-0479">Metal-binding</keyword>
<dbReference type="SMART" id="SM00919">
    <property type="entry name" value="Malic_M"/>
    <property type="match status" value="1"/>
</dbReference>
<dbReference type="InterPro" id="IPR015884">
    <property type="entry name" value="Malic_enzyme_CS"/>
</dbReference>
<evidence type="ECO:0000256" key="2">
    <source>
        <dbReference type="ARBA" id="ARBA00008785"/>
    </source>
</evidence>
<dbReference type="SUPFAM" id="SSF53223">
    <property type="entry name" value="Aminoacid dehydrogenase-like, N-terminal domain"/>
    <property type="match status" value="1"/>
</dbReference>
<dbReference type="PIRSF" id="PIRSF000106">
    <property type="entry name" value="ME"/>
    <property type="match status" value="1"/>
</dbReference>
<feature type="domain" description="Malic enzyme NAD-binding" evidence="7">
    <location>
        <begin position="276"/>
        <end position="537"/>
    </location>
</feature>
<evidence type="ECO:0000259" key="8">
    <source>
        <dbReference type="SMART" id="SM01274"/>
    </source>
</evidence>
<dbReference type="PROSITE" id="PS00331">
    <property type="entry name" value="MALIC_ENZYMES"/>
    <property type="match status" value="1"/>
</dbReference>
<dbReference type="Pfam" id="PF00390">
    <property type="entry name" value="malic"/>
    <property type="match status" value="1"/>
</dbReference>
<evidence type="ECO:0000313" key="10">
    <source>
        <dbReference type="Proteomes" id="UP001523550"/>
    </source>
</evidence>
<dbReference type="InterPro" id="IPR036291">
    <property type="entry name" value="NAD(P)-bd_dom_sf"/>
</dbReference>
<dbReference type="InterPro" id="IPR012302">
    <property type="entry name" value="Malic_NAD-bd"/>
</dbReference>
<evidence type="ECO:0000256" key="5">
    <source>
        <dbReference type="ARBA" id="ARBA00023027"/>
    </source>
</evidence>
<comment type="cofactor">
    <cofactor evidence="1">
        <name>Mn(2+)</name>
        <dbReference type="ChEBI" id="CHEBI:29035"/>
    </cofactor>
</comment>
<dbReference type="PANTHER" id="PTHR23406">
    <property type="entry name" value="MALIC ENZYME-RELATED"/>
    <property type="match status" value="1"/>
</dbReference>
<sequence length="568" mass="62466">MQTFRLQRNPDGPDRLEVPLRGRALLAHPMYNKGTAFTAEERRGFGLEGMLPERTSSGEVQRKRTYQAIVRKDDPIERYIGLAALQDRNEVLFYQLLQEHLDEFLPIVYTPTVGQACKKYSHIFRRGRGLWITPRDKGRIDEILGNAPYDDARLIVVTDNERILGLGDLGAGGMGIPIGKLALYTVAAGIHPSQCLPISLDVGTDNEALLNDELYVGFREKRLRGEAYDELVEEFIQAVKRRFPKALLQWEDFKKANAFRLLDRYADRLLSFNDDIQGTAAVTLAGVMAGCRILGQSAAEQRVLILGGGAAGIGIARQLREWLRRDGVEGEALTRAIAVLDSKGLIIDDGSISDEHKKDFAWRPEDAKAIGIDPEGDKGLETVVAALKPTVLLGTSGQPGIFTREVIESMQAGAERPIILPISNPTANTEARPEDLIHWTKGRALVATGSPFDPVEYEGETHEIAQGNNVYIFPGVGLGALAVEARSISDRLFTVAAESLAECISQADLDKGRLYPQMSGLRDITRHIALTVARACIEDGLAEEPVGGIEAAVDHLMWEPEYPEMVPV</sequence>
<dbReference type="NCBIfam" id="NF010052">
    <property type="entry name" value="PRK13529.1"/>
    <property type="match status" value="1"/>
</dbReference>
<dbReference type="InterPro" id="IPR037062">
    <property type="entry name" value="Malic_N_dom_sf"/>
</dbReference>
<dbReference type="Gene3D" id="3.40.50.720">
    <property type="entry name" value="NAD(P)-binding Rossmann-like Domain"/>
    <property type="match status" value="1"/>
</dbReference>
<dbReference type="Pfam" id="PF03949">
    <property type="entry name" value="Malic_M"/>
    <property type="match status" value="1"/>
</dbReference>
<protein>
    <submittedName>
        <fullName evidence="9">Malic enzyme</fullName>
    </submittedName>
</protein>
<proteinExistence type="inferred from homology"/>
<dbReference type="EMBL" id="JALJYF010000002">
    <property type="protein sequence ID" value="MCP1728290.1"/>
    <property type="molecule type" value="Genomic_DNA"/>
</dbReference>
<evidence type="ECO:0000256" key="3">
    <source>
        <dbReference type="ARBA" id="ARBA00022723"/>
    </source>
</evidence>
<dbReference type="InterPro" id="IPR001891">
    <property type="entry name" value="Malic_OxRdtase"/>
</dbReference>
<accession>A0ABT1GBI7</accession>
<dbReference type="InterPro" id="IPR012301">
    <property type="entry name" value="Malic_N_dom"/>
</dbReference>
<comment type="caution">
    <text evidence="9">The sequence shown here is derived from an EMBL/GenBank/DDBJ whole genome shotgun (WGS) entry which is preliminary data.</text>
</comment>
<dbReference type="PANTHER" id="PTHR23406:SF34">
    <property type="entry name" value="NAD-DEPENDENT MALIC ENZYME, MITOCHONDRIAL"/>
    <property type="match status" value="1"/>
</dbReference>
<dbReference type="Proteomes" id="UP001523550">
    <property type="component" value="Unassembled WGS sequence"/>
</dbReference>
<gene>
    <name evidence="9" type="ORF">J2T60_002290</name>
</gene>
<evidence type="ECO:0000313" key="9">
    <source>
        <dbReference type="EMBL" id="MCP1728290.1"/>
    </source>
</evidence>
<dbReference type="InterPro" id="IPR046346">
    <property type="entry name" value="Aminoacid_DH-like_N_sf"/>
</dbReference>
<evidence type="ECO:0000259" key="7">
    <source>
        <dbReference type="SMART" id="SM00919"/>
    </source>
</evidence>
<dbReference type="SUPFAM" id="SSF51735">
    <property type="entry name" value="NAD(P)-binding Rossmann-fold domains"/>
    <property type="match status" value="1"/>
</dbReference>
<keyword evidence="4" id="KW-0560">Oxidoreductase</keyword>
<dbReference type="SMART" id="SM01274">
    <property type="entry name" value="malic"/>
    <property type="match status" value="1"/>
</dbReference>
<dbReference type="Gene3D" id="3.40.50.10380">
    <property type="entry name" value="Malic enzyme, N-terminal domain"/>
    <property type="match status" value="1"/>
</dbReference>
<evidence type="ECO:0000256" key="4">
    <source>
        <dbReference type="ARBA" id="ARBA00023002"/>
    </source>
</evidence>
<feature type="domain" description="Malic enzyme N-terminal" evidence="8">
    <location>
        <begin position="86"/>
        <end position="266"/>
    </location>
</feature>
<dbReference type="PRINTS" id="PR00072">
    <property type="entry name" value="MALOXRDTASE"/>
</dbReference>
<reference evidence="9 10" key="1">
    <citation type="submission" date="2022-03" db="EMBL/GenBank/DDBJ databases">
        <title>Genomic Encyclopedia of Type Strains, Phase III (KMG-III): the genomes of soil and plant-associated and newly described type strains.</title>
        <authorList>
            <person name="Whitman W."/>
        </authorList>
    </citation>
    <scope>NUCLEOTIDE SEQUENCE [LARGE SCALE GENOMIC DNA]</scope>
    <source>
        <strain evidence="9 10">BSker1</strain>
    </source>
</reference>
<organism evidence="9 10">
    <name type="scientific">Natronospira proteinivora</name>
    <dbReference type="NCBI Taxonomy" id="1807133"/>
    <lineage>
        <taxon>Bacteria</taxon>
        <taxon>Pseudomonadati</taxon>
        <taxon>Pseudomonadota</taxon>
        <taxon>Gammaproteobacteria</taxon>
        <taxon>Natronospirales</taxon>
        <taxon>Natronospiraceae</taxon>
        <taxon>Natronospira</taxon>
    </lineage>
</organism>
<keyword evidence="5" id="KW-0520">NAD</keyword>
<keyword evidence="10" id="KW-1185">Reference proteome</keyword>